<evidence type="ECO:0000313" key="2">
    <source>
        <dbReference type="Proteomes" id="UP000451565"/>
    </source>
</evidence>
<comment type="caution">
    <text evidence="1">The sequence shown here is derived from an EMBL/GenBank/DDBJ whole genome shotgun (WGS) entry which is preliminary data.</text>
</comment>
<dbReference type="EMBL" id="WINI01000006">
    <property type="protein sequence ID" value="MQR01252.1"/>
    <property type="molecule type" value="Genomic_DNA"/>
</dbReference>
<gene>
    <name evidence="1" type="ORF">GEV47_11250</name>
</gene>
<dbReference type="OrthoDB" id="8777363at2"/>
<name>A0A843YVJ4_9BURK</name>
<dbReference type="RefSeq" id="WP_153234887.1">
    <property type="nucleotide sequence ID" value="NZ_WINI01000006.1"/>
</dbReference>
<evidence type="ECO:0000313" key="1">
    <source>
        <dbReference type="EMBL" id="MQR01252.1"/>
    </source>
</evidence>
<protein>
    <submittedName>
        <fullName evidence="1">Uncharacterized protein</fullName>
    </submittedName>
</protein>
<sequence>MDVQRESNLIDECINKIQTLAALALYDDNVELAVQITINEVRHYYSMIKTDESRANLLALKDRLNKLANFTHASLTDYRRTLQYAASDVIIN</sequence>
<proteinExistence type="predicted"/>
<keyword evidence="2" id="KW-1185">Reference proteome</keyword>
<accession>A0A843YVJ4</accession>
<dbReference type="AlphaFoldDB" id="A0A843YVJ4"/>
<reference evidence="1 2" key="1">
    <citation type="submission" date="2019-10" db="EMBL/GenBank/DDBJ databases">
        <title>Glaciimonas soli sp. nov., a psychrophilic bacterium isolated from the forest soil of a high elevation mountain in Taiwan.</title>
        <authorList>
            <person name="Wang L.-T."/>
            <person name="Shieh W.Y."/>
        </authorList>
    </citation>
    <scope>NUCLEOTIDE SEQUENCE [LARGE SCALE GENOMIC DNA]</scope>
    <source>
        <strain evidence="1 2">GS1</strain>
    </source>
</reference>
<dbReference type="Proteomes" id="UP000451565">
    <property type="component" value="Unassembled WGS sequence"/>
</dbReference>
<organism evidence="1 2">
    <name type="scientific">Glaciimonas soli</name>
    <dbReference type="NCBI Taxonomy" id="2590999"/>
    <lineage>
        <taxon>Bacteria</taxon>
        <taxon>Pseudomonadati</taxon>
        <taxon>Pseudomonadota</taxon>
        <taxon>Betaproteobacteria</taxon>
        <taxon>Burkholderiales</taxon>
        <taxon>Oxalobacteraceae</taxon>
        <taxon>Glaciimonas</taxon>
    </lineage>
</organism>